<protein>
    <recommendedName>
        <fullName evidence="3">N-acetyltransferase domain-containing protein</fullName>
    </recommendedName>
</protein>
<evidence type="ECO:0000313" key="2">
    <source>
        <dbReference type="Proteomes" id="UP000627292"/>
    </source>
</evidence>
<name>A0A917J544_9BACT</name>
<reference evidence="1" key="1">
    <citation type="journal article" date="2014" name="Int. J. Syst. Evol. Microbiol.">
        <title>Complete genome sequence of Corynebacterium casei LMG S-19264T (=DSM 44701T), isolated from a smear-ripened cheese.</title>
        <authorList>
            <consortium name="US DOE Joint Genome Institute (JGI-PGF)"/>
            <person name="Walter F."/>
            <person name="Albersmeier A."/>
            <person name="Kalinowski J."/>
            <person name="Ruckert C."/>
        </authorList>
    </citation>
    <scope>NUCLEOTIDE SEQUENCE</scope>
    <source>
        <strain evidence="1">CGMCC 1.15290</strain>
    </source>
</reference>
<evidence type="ECO:0008006" key="3">
    <source>
        <dbReference type="Google" id="ProtNLM"/>
    </source>
</evidence>
<gene>
    <name evidence="1" type="ORF">GCM10011379_45750</name>
</gene>
<accession>A0A917J544</accession>
<dbReference type="AlphaFoldDB" id="A0A917J544"/>
<proteinExistence type="predicted"/>
<dbReference type="PANTHER" id="PTHR41368:SF1">
    <property type="entry name" value="PROTEIN YGHO"/>
    <property type="match status" value="1"/>
</dbReference>
<dbReference type="Gene3D" id="3.40.630.30">
    <property type="match status" value="1"/>
</dbReference>
<dbReference type="InterPro" id="IPR016181">
    <property type="entry name" value="Acyl_CoA_acyltransferase"/>
</dbReference>
<dbReference type="PANTHER" id="PTHR41368">
    <property type="entry name" value="PROTEIN YGHO"/>
    <property type="match status" value="1"/>
</dbReference>
<dbReference type="InterPro" id="IPR039968">
    <property type="entry name" value="BcerS-like"/>
</dbReference>
<evidence type="ECO:0000313" key="1">
    <source>
        <dbReference type="EMBL" id="GGH78206.1"/>
    </source>
</evidence>
<sequence length="375" mass="43262">MKRIEAVQSAKQLGTFIDFPHELYKDDPNYVPELFIAQRDLLSPKKHPFFEHAEVQLYLAYRGNKVVGRMAAILNHSHNKFNNVNEGFFGFFDCIDDVETAKSMFTEAESWLRKKGVTGKIKGPVNHSTNETCGTLVEGFDTPPKALMTYNAPYYDKLITAAGFRKQTDILAYLYTRENFDDTRLRRLQVYMADKLAKKGITVRPVVMKNFKEEARNIREVYNSAWDKNLGFAPMSDKEFDYMAKDLKMIINPELCLVAEHEGKMVGFGAAIPNINEILITIKKGRLFPFGLVKLLTGMKKIKSLRIPLLGVIDGYRKLGIEIFFYMAFIEYFIKHPEIKEVEASWILEDNVMMNKAIVDIGARLDKRYRLYEKD</sequence>
<dbReference type="EMBL" id="BMIB01000004">
    <property type="protein sequence ID" value="GGH78206.1"/>
    <property type="molecule type" value="Genomic_DNA"/>
</dbReference>
<dbReference type="RefSeq" id="WP_188956736.1">
    <property type="nucleotide sequence ID" value="NZ_BMIB01000004.1"/>
</dbReference>
<keyword evidence="2" id="KW-1185">Reference proteome</keyword>
<organism evidence="1 2">
    <name type="scientific">Filimonas zeae</name>
    <dbReference type="NCBI Taxonomy" id="1737353"/>
    <lineage>
        <taxon>Bacteria</taxon>
        <taxon>Pseudomonadati</taxon>
        <taxon>Bacteroidota</taxon>
        <taxon>Chitinophagia</taxon>
        <taxon>Chitinophagales</taxon>
        <taxon>Chitinophagaceae</taxon>
        <taxon>Filimonas</taxon>
    </lineage>
</organism>
<dbReference type="SUPFAM" id="SSF55729">
    <property type="entry name" value="Acyl-CoA N-acyltransferases (Nat)"/>
    <property type="match status" value="1"/>
</dbReference>
<reference evidence="1" key="2">
    <citation type="submission" date="2020-09" db="EMBL/GenBank/DDBJ databases">
        <authorList>
            <person name="Sun Q."/>
            <person name="Zhou Y."/>
        </authorList>
    </citation>
    <scope>NUCLEOTIDE SEQUENCE</scope>
    <source>
        <strain evidence="1">CGMCC 1.15290</strain>
    </source>
</reference>
<dbReference type="Proteomes" id="UP000627292">
    <property type="component" value="Unassembled WGS sequence"/>
</dbReference>
<comment type="caution">
    <text evidence="1">The sequence shown here is derived from an EMBL/GenBank/DDBJ whole genome shotgun (WGS) entry which is preliminary data.</text>
</comment>